<feature type="transmembrane region" description="Helical" evidence="5">
    <location>
        <begin position="113"/>
        <end position="138"/>
    </location>
</feature>
<dbReference type="EMBL" id="MVBK01000091">
    <property type="protein sequence ID" value="OOG22771.1"/>
    <property type="molecule type" value="Genomic_DNA"/>
</dbReference>
<keyword evidence="4 5" id="KW-0472">Membrane</keyword>
<reference evidence="7 8" key="1">
    <citation type="submission" date="2017-02" db="EMBL/GenBank/DDBJ databases">
        <title>Genomic diversity within the haloalkaliphilic genus Thioalkalivibrio.</title>
        <authorList>
            <person name="Ahn A.-C."/>
            <person name="Meier-Kolthoff J."/>
            <person name="Overmars L."/>
            <person name="Richter M."/>
            <person name="Woyke T."/>
            <person name="Sorokin D.Y."/>
            <person name="Muyzer G."/>
        </authorList>
    </citation>
    <scope>NUCLEOTIDE SEQUENCE [LARGE SCALE GENOMIC DNA]</scope>
    <source>
        <strain evidence="7 8">ALJD</strain>
    </source>
</reference>
<dbReference type="Pfam" id="PF07298">
    <property type="entry name" value="NnrU"/>
    <property type="match status" value="1"/>
</dbReference>
<evidence type="ECO:0000313" key="8">
    <source>
        <dbReference type="Proteomes" id="UP000189462"/>
    </source>
</evidence>
<proteinExistence type="predicted"/>
<evidence type="ECO:0000256" key="1">
    <source>
        <dbReference type="ARBA" id="ARBA00004141"/>
    </source>
</evidence>
<name>A0A1V3NCJ9_9GAMM</name>
<feature type="transmembrane region" description="Helical" evidence="5">
    <location>
        <begin position="34"/>
        <end position="59"/>
    </location>
</feature>
<accession>A0A1V3NCJ9</accession>
<evidence type="ECO:0000259" key="6">
    <source>
        <dbReference type="Pfam" id="PF07298"/>
    </source>
</evidence>
<dbReference type="STRING" id="108003.B1C78_13930"/>
<keyword evidence="3 5" id="KW-1133">Transmembrane helix</keyword>
<evidence type="ECO:0000256" key="5">
    <source>
        <dbReference type="SAM" id="Phobius"/>
    </source>
</evidence>
<keyword evidence="2 5" id="KW-0812">Transmembrane</keyword>
<comment type="subcellular location">
    <subcellularLocation>
        <location evidence="1">Membrane</location>
        <topology evidence="1">Multi-pass membrane protein</topology>
    </subcellularLocation>
</comment>
<dbReference type="AlphaFoldDB" id="A0A1V3NCJ9"/>
<evidence type="ECO:0000256" key="3">
    <source>
        <dbReference type="ARBA" id="ARBA00022989"/>
    </source>
</evidence>
<dbReference type="OrthoDB" id="5293641at2"/>
<gene>
    <name evidence="7" type="ORF">B1C78_13930</name>
</gene>
<dbReference type="Proteomes" id="UP000189462">
    <property type="component" value="Unassembled WGS sequence"/>
</dbReference>
<sequence length="191" mass="20749">MLTLIAGLVIFLGVHSVAIVAPGWRERMVARMGLLPWMAVYSVIAVVGLVLIIQGYAMARQAPVVLYWPPVWLRHIALLLMIPVFPLLLATYLPGRIQARVRHPMLAAVKLWAVAHLLANGMLADVLLFGGFLAWAVVDRISLKRRNPPSPPGLPPGALNDAIAVVGGLAVYVAFILWLHAWLIGVPVVAM</sequence>
<feature type="transmembrane region" description="Helical" evidence="5">
    <location>
        <begin position="71"/>
        <end position="93"/>
    </location>
</feature>
<evidence type="ECO:0000256" key="2">
    <source>
        <dbReference type="ARBA" id="ARBA00022692"/>
    </source>
</evidence>
<evidence type="ECO:0000313" key="7">
    <source>
        <dbReference type="EMBL" id="OOG22771.1"/>
    </source>
</evidence>
<organism evidence="7 8">
    <name type="scientific">Thioalkalivibrio denitrificans</name>
    <dbReference type="NCBI Taxonomy" id="108003"/>
    <lineage>
        <taxon>Bacteria</taxon>
        <taxon>Pseudomonadati</taxon>
        <taxon>Pseudomonadota</taxon>
        <taxon>Gammaproteobacteria</taxon>
        <taxon>Chromatiales</taxon>
        <taxon>Ectothiorhodospiraceae</taxon>
        <taxon>Thioalkalivibrio</taxon>
    </lineage>
</organism>
<feature type="transmembrane region" description="Helical" evidence="5">
    <location>
        <begin position="159"/>
        <end position="184"/>
    </location>
</feature>
<protein>
    <submittedName>
        <fullName evidence="7">NnrU family protein</fullName>
    </submittedName>
</protein>
<feature type="domain" description="NnrU" evidence="6">
    <location>
        <begin position="4"/>
        <end position="187"/>
    </location>
</feature>
<dbReference type="RefSeq" id="WP_077279766.1">
    <property type="nucleotide sequence ID" value="NZ_MVBK01000091.1"/>
</dbReference>
<dbReference type="GO" id="GO:0016020">
    <property type="term" value="C:membrane"/>
    <property type="evidence" value="ECO:0007669"/>
    <property type="project" value="UniProtKB-SubCell"/>
</dbReference>
<dbReference type="InterPro" id="IPR009915">
    <property type="entry name" value="NnrU_dom"/>
</dbReference>
<evidence type="ECO:0000256" key="4">
    <source>
        <dbReference type="ARBA" id="ARBA00023136"/>
    </source>
</evidence>
<keyword evidence="8" id="KW-1185">Reference proteome</keyword>
<comment type="caution">
    <text evidence="7">The sequence shown here is derived from an EMBL/GenBank/DDBJ whole genome shotgun (WGS) entry which is preliminary data.</text>
</comment>